<dbReference type="AlphaFoldDB" id="A0A915YGU8"/>
<keyword evidence="2" id="KW-1185">Reference proteome</keyword>
<dbReference type="KEGG" id="aup:AsAng_0036450"/>
<reference evidence="1" key="1">
    <citation type="submission" date="2022-09" db="EMBL/GenBank/DDBJ databases">
        <title>Aureispira anguillicida sp. nov., isolated from Leptocephalus of Japanese eel Anguilla japonica.</title>
        <authorList>
            <person name="Yuasa K."/>
            <person name="Mekata T."/>
            <person name="Ikunari K."/>
        </authorList>
    </citation>
    <scope>NUCLEOTIDE SEQUENCE</scope>
    <source>
        <strain evidence="1">EL160426</strain>
    </source>
</reference>
<dbReference type="PROSITE" id="PS51257">
    <property type="entry name" value="PROKAR_LIPOPROTEIN"/>
    <property type="match status" value="1"/>
</dbReference>
<sequence length="129" mass="14506">MKVKFISSILLIAAFFACEKKDTVYTKNIHNKSAKTIHFYLYGNFNPQTYGDTITVNAGELKEIHSYTEENSAVGVQQPCRIYDDSIRVVVDGGGTLQKKLTHDNDWIFSSNNSTVQTCTFEITDADIL</sequence>
<name>A0A915YGU8_9BACT</name>
<protein>
    <recommendedName>
        <fullName evidence="3">Lipoprotein</fullName>
    </recommendedName>
</protein>
<dbReference type="RefSeq" id="WP_264788260.1">
    <property type="nucleotide sequence ID" value="NZ_AP026867.1"/>
</dbReference>
<organism evidence="1 2">
    <name type="scientific">Aureispira anguillae</name>
    <dbReference type="NCBI Taxonomy" id="2864201"/>
    <lineage>
        <taxon>Bacteria</taxon>
        <taxon>Pseudomonadati</taxon>
        <taxon>Bacteroidota</taxon>
        <taxon>Saprospiria</taxon>
        <taxon>Saprospirales</taxon>
        <taxon>Saprospiraceae</taxon>
        <taxon>Aureispira</taxon>
    </lineage>
</organism>
<evidence type="ECO:0000313" key="2">
    <source>
        <dbReference type="Proteomes" id="UP001060919"/>
    </source>
</evidence>
<proteinExistence type="predicted"/>
<dbReference type="Proteomes" id="UP001060919">
    <property type="component" value="Chromosome"/>
</dbReference>
<evidence type="ECO:0008006" key="3">
    <source>
        <dbReference type="Google" id="ProtNLM"/>
    </source>
</evidence>
<dbReference type="EMBL" id="AP026867">
    <property type="protein sequence ID" value="BDS12920.1"/>
    <property type="molecule type" value="Genomic_DNA"/>
</dbReference>
<evidence type="ECO:0000313" key="1">
    <source>
        <dbReference type="EMBL" id="BDS12920.1"/>
    </source>
</evidence>
<accession>A0A915YGU8</accession>
<gene>
    <name evidence="1" type="ORF">AsAng_0036450</name>
</gene>